<protein>
    <submittedName>
        <fullName evidence="1">Uncharacterized protein</fullName>
    </submittedName>
</protein>
<name>A0A8S5SHX1_9VIRU</name>
<proteinExistence type="predicted"/>
<organism evidence="1">
    <name type="scientific">Phage sp. ctqZP6</name>
    <dbReference type="NCBI Taxonomy" id="2828010"/>
    <lineage>
        <taxon>Viruses</taxon>
    </lineage>
</organism>
<evidence type="ECO:0000313" key="1">
    <source>
        <dbReference type="EMBL" id="DAF50644.1"/>
    </source>
</evidence>
<sequence length="113" mass="12891">MKTFVPHKMLALSLNTQAKLDKQILRNKHDVILNSFVLNIKQMLVDKEFIVFDKERSDRLGIAKFANVINEILYDIETLLYDNSLDINVYFDSCASIMSKLSAKLIGIVATLV</sequence>
<dbReference type="EMBL" id="BK032598">
    <property type="protein sequence ID" value="DAF50644.1"/>
    <property type="molecule type" value="Genomic_DNA"/>
</dbReference>
<accession>A0A8S5SHX1</accession>
<reference evidence="1" key="1">
    <citation type="journal article" date="2021" name="Proc. Natl. Acad. Sci. U.S.A.">
        <title>A Catalog of Tens of Thousands of Viruses from Human Metagenomes Reveals Hidden Associations with Chronic Diseases.</title>
        <authorList>
            <person name="Tisza M.J."/>
            <person name="Buck C.B."/>
        </authorList>
    </citation>
    <scope>NUCLEOTIDE SEQUENCE</scope>
    <source>
        <strain evidence="1">CtqZP6</strain>
    </source>
</reference>